<dbReference type="Proteomes" id="UP001420932">
    <property type="component" value="Unassembled WGS sequence"/>
</dbReference>
<name>A0AAP0KYY0_9MAGN</name>
<sequence>MICTLVPLPKCMCTAHLPIFVRLTQAIYLVTIPILLVHPSDSRSRPCDLNLDSRSRSDADYV</sequence>
<keyword evidence="2" id="KW-0472">Membrane</keyword>
<dbReference type="AlphaFoldDB" id="A0AAP0KYY0"/>
<keyword evidence="2" id="KW-0812">Transmembrane</keyword>
<gene>
    <name evidence="3" type="ORF">Syun_006286</name>
</gene>
<protein>
    <submittedName>
        <fullName evidence="3">Uncharacterized protein</fullName>
    </submittedName>
</protein>
<reference evidence="3 4" key="1">
    <citation type="submission" date="2024-01" db="EMBL/GenBank/DDBJ databases">
        <title>Genome assemblies of Stephania.</title>
        <authorList>
            <person name="Yang L."/>
        </authorList>
    </citation>
    <scope>NUCLEOTIDE SEQUENCE [LARGE SCALE GENOMIC DNA]</scope>
    <source>
        <strain evidence="3">YNDBR</strain>
        <tissue evidence="3">Leaf</tissue>
    </source>
</reference>
<keyword evidence="2" id="KW-1133">Transmembrane helix</keyword>
<accession>A0AAP0KYY0</accession>
<comment type="caution">
    <text evidence="3">The sequence shown here is derived from an EMBL/GenBank/DDBJ whole genome shotgun (WGS) entry which is preliminary data.</text>
</comment>
<organism evidence="3 4">
    <name type="scientific">Stephania yunnanensis</name>
    <dbReference type="NCBI Taxonomy" id="152371"/>
    <lineage>
        <taxon>Eukaryota</taxon>
        <taxon>Viridiplantae</taxon>
        <taxon>Streptophyta</taxon>
        <taxon>Embryophyta</taxon>
        <taxon>Tracheophyta</taxon>
        <taxon>Spermatophyta</taxon>
        <taxon>Magnoliopsida</taxon>
        <taxon>Ranunculales</taxon>
        <taxon>Menispermaceae</taxon>
        <taxon>Menispermoideae</taxon>
        <taxon>Cissampelideae</taxon>
        <taxon>Stephania</taxon>
    </lineage>
</organism>
<dbReference type="EMBL" id="JBBNAF010000003">
    <property type="protein sequence ID" value="KAK9159945.1"/>
    <property type="molecule type" value="Genomic_DNA"/>
</dbReference>
<feature type="transmembrane region" description="Helical" evidence="2">
    <location>
        <begin position="15"/>
        <end position="36"/>
    </location>
</feature>
<evidence type="ECO:0000256" key="1">
    <source>
        <dbReference type="SAM" id="MobiDB-lite"/>
    </source>
</evidence>
<feature type="region of interest" description="Disordered" evidence="1">
    <location>
        <begin position="42"/>
        <end position="62"/>
    </location>
</feature>
<evidence type="ECO:0000256" key="2">
    <source>
        <dbReference type="SAM" id="Phobius"/>
    </source>
</evidence>
<proteinExistence type="predicted"/>
<evidence type="ECO:0000313" key="4">
    <source>
        <dbReference type="Proteomes" id="UP001420932"/>
    </source>
</evidence>
<evidence type="ECO:0000313" key="3">
    <source>
        <dbReference type="EMBL" id="KAK9159945.1"/>
    </source>
</evidence>
<keyword evidence="4" id="KW-1185">Reference proteome</keyword>